<accession>A8EZW6</accession>
<dbReference type="Proteomes" id="UP000007056">
    <property type="component" value="Chromosome"/>
</dbReference>
<reference evidence="2" key="1">
    <citation type="submission" date="2007-09" db="EMBL/GenBank/DDBJ databases">
        <title>Complete genome sequence of Rickettsia canadensis.</title>
        <authorList>
            <person name="Madan A."/>
            <person name="Fahey J."/>
            <person name="Helton E."/>
            <person name="Ketteman M."/>
            <person name="Madan A."/>
            <person name="Rodrigues S."/>
            <person name="Sanchez A."/>
            <person name="Whiting M."/>
            <person name="Dasch G."/>
            <person name="Eremeeva M."/>
        </authorList>
    </citation>
    <scope>NUCLEOTIDE SEQUENCE [LARGE SCALE GENOMIC DNA]</scope>
    <source>
        <strain evidence="2">McKiel</strain>
    </source>
</reference>
<dbReference type="AlphaFoldDB" id="A8EZW6"/>
<organism evidence="1 2">
    <name type="scientific">Rickettsia canadensis (strain McKiel)</name>
    <dbReference type="NCBI Taxonomy" id="293613"/>
    <lineage>
        <taxon>Bacteria</taxon>
        <taxon>Pseudomonadati</taxon>
        <taxon>Pseudomonadota</taxon>
        <taxon>Alphaproteobacteria</taxon>
        <taxon>Rickettsiales</taxon>
        <taxon>Rickettsiaceae</taxon>
        <taxon>Rickettsieae</taxon>
        <taxon>Rickettsia</taxon>
        <taxon>belli group</taxon>
    </lineage>
</organism>
<proteinExistence type="predicted"/>
<protein>
    <submittedName>
        <fullName evidence="1">3-oxoacyl-(Acyl carrier protein) synthase II</fullName>
        <ecNumber evidence="1">2.3.1.41</ecNumber>
    </submittedName>
</protein>
<evidence type="ECO:0000313" key="1">
    <source>
        <dbReference type="EMBL" id="ABV73899.1"/>
    </source>
</evidence>
<name>A8EZW6_RICCK</name>
<dbReference type="KEGG" id="rcm:A1E_04915"/>
<dbReference type="HOGENOM" id="CLU_2652138_0_0_5"/>
<dbReference type="EMBL" id="CP000409">
    <property type="protein sequence ID" value="ABV73899.1"/>
    <property type="molecule type" value="Genomic_DNA"/>
</dbReference>
<sequence length="78" mass="8841">MSKLKNLTPEQRKAILEAAKVKVEQEQQQHNERFQEAIQASSQIHQYNQDLANVVDNAYKTQDTKLAGKGSKSVCEIL</sequence>
<dbReference type="GO" id="GO:0004315">
    <property type="term" value="F:3-oxoacyl-[acyl-carrier-protein] synthase activity"/>
    <property type="evidence" value="ECO:0007669"/>
    <property type="project" value="UniProtKB-EC"/>
</dbReference>
<gene>
    <name evidence="1" type="ordered locus">A1E_04915</name>
</gene>
<keyword evidence="1" id="KW-0012">Acyltransferase</keyword>
<evidence type="ECO:0000313" key="2">
    <source>
        <dbReference type="Proteomes" id="UP000007056"/>
    </source>
</evidence>
<dbReference type="RefSeq" id="WP_012149094.1">
    <property type="nucleotide sequence ID" value="NC_009879.1"/>
</dbReference>
<dbReference type="EC" id="2.3.1.41" evidence="1"/>
<keyword evidence="1" id="KW-0808">Transferase</keyword>